<organism evidence="2 3">
    <name type="scientific">Cellulomonas marina</name>
    <dbReference type="NCBI Taxonomy" id="988821"/>
    <lineage>
        <taxon>Bacteria</taxon>
        <taxon>Bacillati</taxon>
        <taxon>Actinomycetota</taxon>
        <taxon>Actinomycetes</taxon>
        <taxon>Micrococcales</taxon>
        <taxon>Cellulomonadaceae</taxon>
        <taxon>Cellulomonas</taxon>
    </lineage>
</organism>
<dbReference type="STRING" id="988821.SAMN05421867_11163"/>
<proteinExistence type="predicted"/>
<keyword evidence="3" id="KW-1185">Reference proteome</keyword>
<keyword evidence="1" id="KW-0812">Transmembrane</keyword>
<name>A0A1I0ZGR6_9CELL</name>
<dbReference type="EMBL" id="FOKA01000011">
    <property type="protein sequence ID" value="SFB24969.1"/>
    <property type="molecule type" value="Genomic_DNA"/>
</dbReference>
<evidence type="ECO:0000313" key="2">
    <source>
        <dbReference type="EMBL" id="SFB24969.1"/>
    </source>
</evidence>
<protein>
    <recommendedName>
        <fullName evidence="4">DUF4307 domain-containing protein</fullName>
    </recommendedName>
</protein>
<dbReference type="Pfam" id="PF14155">
    <property type="entry name" value="DUF4307"/>
    <property type="match status" value="1"/>
</dbReference>
<gene>
    <name evidence="2" type="ORF">SAMN05421867_11163</name>
</gene>
<accession>A0A1I0ZGR6</accession>
<keyword evidence="1" id="KW-1133">Transmembrane helix</keyword>
<keyword evidence="1" id="KW-0472">Membrane</keyword>
<reference evidence="2 3" key="1">
    <citation type="submission" date="2016-10" db="EMBL/GenBank/DDBJ databases">
        <authorList>
            <person name="de Groot N.N."/>
        </authorList>
    </citation>
    <scope>NUCLEOTIDE SEQUENCE [LARGE SCALE GENOMIC DNA]</scope>
    <source>
        <strain evidence="2 3">CGMCC 4.6945</strain>
    </source>
</reference>
<dbReference type="InterPro" id="IPR025443">
    <property type="entry name" value="DUF4307"/>
</dbReference>
<evidence type="ECO:0000256" key="1">
    <source>
        <dbReference type="SAM" id="Phobius"/>
    </source>
</evidence>
<evidence type="ECO:0000313" key="3">
    <source>
        <dbReference type="Proteomes" id="UP000199012"/>
    </source>
</evidence>
<dbReference type="AlphaFoldDB" id="A0A1I0ZGR6"/>
<feature type="transmembrane region" description="Helical" evidence="1">
    <location>
        <begin position="26"/>
        <end position="48"/>
    </location>
</feature>
<evidence type="ECO:0008006" key="4">
    <source>
        <dbReference type="Google" id="ProtNLM"/>
    </source>
</evidence>
<dbReference type="Proteomes" id="UP000199012">
    <property type="component" value="Unassembled WGS sequence"/>
</dbReference>
<sequence>MSTPTPAAPAGRYGPVPTAGARRRTWTLVALAAAAVLAVAVWVVVGLWQDRVLWKDLGYDVVDDGLTRVSFQVTKAPDATATCRVRALSESFTEVGYRTVTVGPSDVRSQRVTADVPTTSRAVTGSLVDCAPAEG</sequence>
<dbReference type="RefSeq" id="WP_239078743.1">
    <property type="nucleotide sequence ID" value="NZ_BONM01000007.1"/>
</dbReference>